<dbReference type="InterPro" id="IPR006675">
    <property type="entry name" value="HDIG_dom"/>
</dbReference>
<dbReference type="GeneID" id="84228912"/>
<keyword evidence="3" id="KW-1185">Reference proteome</keyword>
<dbReference type="Proteomes" id="UP001183006">
    <property type="component" value="Chromosome"/>
</dbReference>
<evidence type="ECO:0000313" key="3">
    <source>
        <dbReference type="Proteomes" id="UP001183006"/>
    </source>
</evidence>
<dbReference type="PANTHER" id="PTHR38659">
    <property type="entry name" value="METAL-DEPENDENT PHOSPHOHYDROLASE"/>
    <property type="match status" value="1"/>
</dbReference>
<dbReference type="InterPro" id="IPR006674">
    <property type="entry name" value="HD_domain"/>
</dbReference>
<organism evidence="2 3">
    <name type="scientific">Methanolobus mangrovi</name>
    <dbReference type="NCBI Taxonomy" id="3072977"/>
    <lineage>
        <taxon>Archaea</taxon>
        <taxon>Methanobacteriati</taxon>
        <taxon>Methanobacteriota</taxon>
        <taxon>Stenosarchaea group</taxon>
        <taxon>Methanomicrobia</taxon>
        <taxon>Methanosarcinales</taxon>
        <taxon>Methanosarcinaceae</taxon>
        <taxon>Methanolobus</taxon>
    </lineage>
</organism>
<dbReference type="KEGG" id="mmav:RE476_02185"/>
<evidence type="ECO:0000313" key="2">
    <source>
        <dbReference type="EMBL" id="WMW22647.1"/>
    </source>
</evidence>
<dbReference type="RefSeq" id="WP_309308762.1">
    <property type="nucleotide sequence ID" value="NZ_CP133594.1"/>
</dbReference>
<dbReference type="EMBL" id="CP133594">
    <property type="protein sequence ID" value="WMW22647.1"/>
    <property type="molecule type" value="Genomic_DNA"/>
</dbReference>
<dbReference type="NCBIfam" id="TIGR00277">
    <property type="entry name" value="HDIG"/>
    <property type="match status" value="1"/>
</dbReference>
<dbReference type="Gene3D" id="1.10.3210.10">
    <property type="entry name" value="Hypothetical protein af1432"/>
    <property type="match status" value="1"/>
</dbReference>
<dbReference type="SMART" id="SM00471">
    <property type="entry name" value="HDc"/>
    <property type="match status" value="1"/>
</dbReference>
<dbReference type="SUPFAM" id="SSF109604">
    <property type="entry name" value="HD-domain/PDEase-like"/>
    <property type="match status" value="1"/>
</dbReference>
<feature type="domain" description="HD" evidence="1">
    <location>
        <begin position="20"/>
        <end position="132"/>
    </location>
</feature>
<accession>A0AA51UG51</accession>
<name>A0AA51UG51_9EURY</name>
<reference evidence="2" key="1">
    <citation type="submission" date="2023-08" db="EMBL/GenBank/DDBJ databases">
        <title>Methanolobus mangrovi sp. nov. and Methanolobus sediminis sp. nov, two novel methylotrophic methanogens isolated from mangrove sediments in China.</title>
        <authorList>
            <person name="Zhou J."/>
        </authorList>
    </citation>
    <scope>NUCLEOTIDE SEQUENCE</scope>
    <source>
        <strain evidence="2">FTZ2</strain>
    </source>
</reference>
<dbReference type="CDD" id="cd00077">
    <property type="entry name" value="HDc"/>
    <property type="match status" value="1"/>
</dbReference>
<dbReference type="PANTHER" id="PTHR38659:SF2">
    <property type="entry name" value="HDIG DOMAIN PROTEIN"/>
    <property type="match status" value="1"/>
</dbReference>
<gene>
    <name evidence="2" type="ORF">RE476_02185</name>
</gene>
<sequence length="168" mass="18431">MLSREDALDILKVSGCSDKVIAHCITVADLALEIATKLRDKGKDVDLEIVEIGGLLHDLGRARTHGIDHAIMGVDIAKENNIAPAVLEIIKRHIGAGITREEAEAMGLPNDDYIPVTLEQKIVAHADNLVMGTERISLDRRILKMQEKQIDKKSIERVKALAEEIGLC</sequence>
<dbReference type="InterPro" id="IPR003607">
    <property type="entry name" value="HD/PDEase_dom"/>
</dbReference>
<dbReference type="NCBIfam" id="TIGR00295">
    <property type="entry name" value="TIGR00295 family protein"/>
    <property type="match status" value="1"/>
</dbReference>
<protein>
    <submittedName>
        <fullName evidence="2">TIGR00295 family protein</fullName>
    </submittedName>
</protein>
<dbReference type="AlphaFoldDB" id="A0AA51UG51"/>
<evidence type="ECO:0000259" key="1">
    <source>
        <dbReference type="PROSITE" id="PS51831"/>
    </source>
</evidence>
<dbReference type="InterPro" id="IPR004454">
    <property type="entry name" value="HD-related"/>
</dbReference>
<dbReference type="Pfam" id="PF01966">
    <property type="entry name" value="HD"/>
    <property type="match status" value="1"/>
</dbReference>
<dbReference type="PROSITE" id="PS51831">
    <property type="entry name" value="HD"/>
    <property type="match status" value="1"/>
</dbReference>
<proteinExistence type="predicted"/>